<evidence type="ECO:0000256" key="3">
    <source>
        <dbReference type="ARBA" id="ARBA00022833"/>
    </source>
</evidence>
<dbReference type="InterPro" id="IPR011011">
    <property type="entry name" value="Znf_FYVE_PHD"/>
</dbReference>
<keyword evidence="4" id="KW-1185">Reference proteome</keyword>
<keyword evidence="2" id="KW-0863">Zinc-finger</keyword>
<reference evidence="4" key="1">
    <citation type="journal article" date="2014" name="Nat. Commun.">
        <title>The emerging biofuel crop Camelina sativa retains a highly undifferentiated hexaploid genome structure.</title>
        <authorList>
            <person name="Kagale S."/>
            <person name="Koh C."/>
            <person name="Nixon J."/>
            <person name="Bollina V."/>
            <person name="Clarke W.E."/>
            <person name="Tuteja R."/>
            <person name="Spillane C."/>
            <person name="Robinson S.J."/>
            <person name="Links M.G."/>
            <person name="Clarke C."/>
            <person name="Higgins E.E."/>
            <person name="Huebert T."/>
            <person name="Sharpe A.G."/>
            <person name="Parkin I.A."/>
        </authorList>
    </citation>
    <scope>NUCLEOTIDE SEQUENCE [LARGE SCALE GENOMIC DNA]</scope>
    <source>
        <strain evidence="4">cv. DH55</strain>
    </source>
</reference>
<organism evidence="4 5">
    <name type="scientific">Camelina sativa</name>
    <name type="common">False flax</name>
    <name type="synonym">Myagrum sativum</name>
    <dbReference type="NCBI Taxonomy" id="90675"/>
    <lineage>
        <taxon>Eukaryota</taxon>
        <taxon>Viridiplantae</taxon>
        <taxon>Streptophyta</taxon>
        <taxon>Embryophyta</taxon>
        <taxon>Tracheophyta</taxon>
        <taxon>Spermatophyta</taxon>
        <taxon>Magnoliopsida</taxon>
        <taxon>eudicotyledons</taxon>
        <taxon>Gunneridae</taxon>
        <taxon>Pentapetalae</taxon>
        <taxon>rosids</taxon>
        <taxon>malvids</taxon>
        <taxon>Brassicales</taxon>
        <taxon>Brassicaceae</taxon>
        <taxon>Camelineae</taxon>
        <taxon>Camelina</taxon>
    </lineage>
</organism>
<keyword evidence="1" id="KW-0479">Metal-binding</keyword>
<protein>
    <submittedName>
        <fullName evidence="5">Chromatin remodeling protein EBS-like</fullName>
    </submittedName>
</protein>
<dbReference type="PANTHER" id="PTHR46364">
    <property type="entry name" value="OS08G0421900 PROTEIN"/>
    <property type="match status" value="1"/>
</dbReference>
<dbReference type="Proteomes" id="UP000694864">
    <property type="component" value="Chromosome 8"/>
</dbReference>
<evidence type="ECO:0000256" key="2">
    <source>
        <dbReference type="ARBA" id="ARBA00022771"/>
    </source>
</evidence>
<evidence type="ECO:0000313" key="4">
    <source>
        <dbReference type="Proteomes" id="UP000694864"/>
    </source>
</evidence>
<dbReference type="RefSeq" id="XP_010424582.1">
    <property type="nucleotide sequence ID" value="XM_010426280.1"/>
</dbReference>
<name>A0ABM0TD73_CAMSA</name>
<evidence type="ECO:0000256" key="1">
    <source>
        <dbReference type="ARBA" id="ARBA00022723"/>
    </source>
</evidence>
<gene>
    <name evidence="5" type="primary">LOC104709713</name>
</gene>
<accession>A0ABM0TD73</accession>
<dbReference type="SUPFAM" id="SSF57903">
    <property type="entry name" value="FYVE/PHD zinc finger"/>
    <property type="match status" value="1"/>
</dbReference>
<reference evidence="5" key="2">
    <citation type="submission" date="2025-08" db="UniProtKB">
        <authorList>
            <consortium name="RefSeq"/>
        </authorList>
    </citation>
    <scope>IDENTIFICATION</scope>
    <source>
        <tissue evidence="5">Leaf</tissue>
    </source>
</reference>
<sequence length="107" mass="12180">MSDRKAGQGSSSWRQNGARLGDCVHWMLVSGKPPYVARVKKIEADARNNVKVHCRWLENVGAEDYYCSFEYKDATGAFTRDRVAEYCKCEMPYNPNDLIVQCEGCSF</sequence>
<keyword evidence="3" id="KW-0862">Zinc</keyword>
<evidence type="ECO:0000313" key="5">
    <source>
        <dbReference type="RefSeq" id="XP_010424582.1"/>
    </source>
</evidence>
<dbReference type="Gene3D" id="2.30.30.490">
    <property type="match status" value="1"/>
</dbReference>
<dbReference type="GeneID" id="104709713"/>
<dbReference type="InterPro" id="IPR043151">
    <property type="entry name" value="BAH_sf"/>
</dbReference>
<proteinExistence type="predicted"/>